<keyword evidence="1" id="KW-0479">Metal-binding</keyword>
<evidence type="ECO:0000256" key="2">
    <source>
        <dbReference type="ARBA" id="ARBA00022771"/>
    </source>
</evidence>
<dbReference type="PANTHER" id="PTHR35864">
    <property type="entry name" value="ZINC METALLOPROTEASE MJ0611-RELATED"/>
    <property type="match status" value="1"/>
</dbReference>
<dbReference type="InterPro" id="IPR035896">
    <property type="entry name" value="AN1-like_Znf"/>
</dbReference>
<organism evidence="6 7">
    <name type="scientific">Candidatus Nitrosocosmicus oleophilus</name>
    <dbReference type="NCBI Taxonomy" id="1353260"/>
    <lineage>
        <taxon>Archaea</taxon>
        <taxon>Nitrososphaerota</taxon>
        <taxon>Nitrososphaeria</taxon>
        <taxon>Nitrososphaerales</taxon>
        <taxon>Nitrososphaeraceae</taxon>
        <taxon>Candidatus Nitrosocosmicus</taxon>
    </lineage>
</organism>
<dbReference type="KEGG" id="taa:NMY3_01847"/>
<dbReference type="PROSITE" id="PS51039">
    <property type="entry name" value="ZF_AN1"/>
    <property type="match status" value="1"/>
</dbReference>
<reference evidence="7" key="1">
    <citation type="submission" date="2015-10" db="EMBL/GenBank/DDBJ databases">
        <title>Niche specialization of a soil ammonia-oxidizing archaeon, Candidatus Nitrosocosmicus oleophilus.</title>
        <authorList>
            <person name="Jung M.-Y."/>
            <person name="Rhee S.-K."/>
        </authorList>
    </citation>
    <scope>NUCLEOTIDE SEQUENCE [LARGE SCALE GENOMIC DNA]</scope>
    <source>
        <strain evidence="7">MY3</strain>
    </source>
</reference>
<evidence type="ECO:0000313" key="6">
    <source>
        <dbReference type="EMBL" id="ALI36050.1"/>
    </source>
</evidence>
<keyword evidence="2" id="KW-0863">Zinc-finger</keyword>
<dbReference type="GO" id="GO:0008270">
    <property type="term" value="F:zinc ion binding"/>
    <property type="evidence" value="ECO:0007669"/>
    <property type="project" value="UniProtKB-KW"/>
</dbReference>
<feature type="transmembrane region" description="Helical" evidence="4">
    <location>
        <begin position="212"/>
        <end position="233"/>
    </location>
</feature>
<feature type="domain" description="AN1-type" evidence="5">
    <location>
        <begin position="6"/>
        <end position="52"/>
    </location>
</feature>
<evidence type="ECO:0000259" key="5">
    <source>
        <dbReference type="PROSITE" id="PS51039"/>
    </source>
</evidence>
<keyword evidence="3" id="KW-0862">Zinc</keyword>
<feature type="transmembrane region" description="Helical" evidence="4">
    <location>
        <begin position="245"/>
        <end position="262"/>
    </location>
</feature>
<feature type="transmembrane region" description="Helical" evidence="4">
    <location>
        <begin position="115"/>
        <end position="133"/>
    </location>
</feature>
<keyword evidence="4" id="KW-1133">Transmembrane helix</keyword>
<dbReference type="Proteomes" id="UP000058925">
    <property type="component" value="Chromosome"/>
</dbReference>
<dbReference type="InterPro" id="IPR052348">
    <property type="entry name" value="Metallopeptidase_M50B"/>
</dbReference>
<evidence type="ECO:0000313" key="7">
    <source>
        <dbReference type="Proteomes" id="UP000058925"/>
    </source>
</evidence>
<sequence length="263" mass="29848">MTTERKENPIQCYTCGLLDGFPFRCNYCKEYFCSNHRNPIQHSCAFLYSYNKRKQDTLFNDKQHKKSTHPGLRSIGNLLSIKTSKTELIHLSLATALVICVGLSLNNYRYFSWQFLAIFTSAFLVHELAHKFLAQYYGSWAEFRAEIYGLILTAISALPIMPFKFIAPGAVMIRLNDRSKFGRVALIGPLTNLAMGFSFLILTLTYNSYNPYFAVGASFNGWIAMFNLIPMGVLDGQKIFDWNKLVWGAAMAAAMALFIIGYL</sequence>
<keyword evidence="4" id="KW-0812">Transmembrane</keyword>
<proteinExistence type="predicted"/>
<dbReference type="InterPro" id="IPR000058">
    <property type="entry name" value="Znf_AN1"/>
</dbReference>
<keyword evidence="4" id="KW-0472">Membrane</keyword>
<dbReference type="AlphaFoldDB" id="A0A654LZ47"/>
<name>A0A654LZ47_9ARCH</name>
<dbReference type="Pfam" id="PF01428">
    <property type="entry name" value="zf-AN1"/>
    <property type="match status" value="1"/>
</dbReference>
<dbReference type="SMART" id="SM00154">
    <property type="entry name" value="ZnF_AN1"/>
    <property type="match status" value="1"/>
</dbReference>
<dbReference type="OrthoDB" id="26567at2157"/>
<dbReference type="PANTHER" id="PTHR35864:SF1">
    <property type="entry name" value="ZINC METALLOPROTEASE YWHC-RELATED"/>
    <property type="match status" value="1"/>
</dbReference>
<keyword evidence="7" id="KW-1185">Reference proteome</keyword>
<dbReference type="EMBL" id="CP012850">
    <property type="protein sequence ID" value="ALI36050.1"/>
    <property type="molecule type" value="Genomic_DNA"/>
</dbReference>
<feature type="transmembrane region" description="Helical" evidence="4">
    <location>
        <begin position="145"/>
        <end position="163"/>
    </location>
</feature>
<feature type="transmembrane region" description="Helical" evidence="4">
    <location>
        <begin position="184"/>
        <end position="206"/>
    </location>
</feature>
<evidence type="ECO:0000256" key="1">
    <source>
        <dbReference type="ARBA" id="ARBA00022723"/>
    </source>
</evidence>
<accession>A0A654LZ47</accession>
<evidence type="ECO:0000256" key="4">
    <source>
        <dbReference type="SAM" id="Phobius"/>
    </source>
</evidence>
<feature type="transmembrane region" description="Helical" evidence="4">
    <location>
        <begin position="88"/>
        <end position="108"/>
    </location>
</feature>
<evidence type="ECO:0000256" key="3">
    <source>
        <dbReference type="ARBA" id="ARBA00022833"/>
    </source>
</evidence>
<dbReference type="SUPFAM" id="SSF118310">
    <property type="entry name" value="AN1-like Zinc finger"/>
    <property type="match status" value="1"/>
</dbReference>
<dbReference type="Gene3D" id="4.10.1110.10">
    <property type="entry name" value="AN1-like Zinc finger"/>
    <property type="match status" value="1"/>
</dbReference>
<gene>
    <name evidence="6" type="ORF">NMY3_01847</name>
</gene>
<protein>
    <submittedName>
        <fullName evidence="6">Peptidase family M50</fullName>
    </submittedName>
</protein>